<dbReference type="AlphaFoldDB" id="A0A6C2CD33"/>
<dbReference type="Gene3D" id="3.30.420.40">
    <property type="match status" value="2"/>
</dbReference>
<dbReference type="SUPFAM" id="SSF53067">
    <property type="entry name" value="Actin-like ATPase domain"/>
    <property type="match status" value="1"/>
</dbReference>
<sequence length="497" mass="54323">MREKPSVTVKTVELNLDAIHKYEVDEPDLLMCLDFGTAMSKAFAMSVDGQSYELELGAEAGGEGYAVPSSVFISDAGKVLFGFEAVEGSQELVDSGRQRLDSIKSWLSLRVEGDLDAYILSKELNPSEVKLTEGDLIRIYLAYLTDLGVTQLQTWFSSEKPSHRHVRRRFAHPCWPSAAQKTWADRLMRQWLAEAQILADTFHGQWKGGIDVALVKAAVDKVRSLPRRPEYLIAEGVPEPVAVAAGALVDGQEKRLPFVVIDVGAGTTDFGLFILRENEEDESSRVFQVPGSIKALLQAGDKVDGMLKKFILDAQAVDVTDSQGRLVAADLSRRIRRLKERLFETGEVKYVLADSTPGRINQEDFLASRPMREFAERVQTGFRAVLESIDDTWLNYLSQAGLSVILTGGGAKLPMMKELAQGWVEVRGKRITRTGVNPLPSWIPEQTPDLEPVYPQLAVAIGGAAAELPETVEGPQAFGGGGGRSSYAAGSLQLSGA</sequence>
<dbReference type="OrthoDB" id="8907969at2"/>
<dbReference type="InterPro" id="IPR043129">
    <property type="entry name" value="ATPase_NBD"/>
</dbReference>
<protein>
    <recommendedName>
        <fullName evidence="4">Hsp70 family protein</fullName>
    </recommendedName>
</protein>
<accession>A0A6C2CD33</accession>
<dbReference type="Proteomes" id="UP000389128">
    <property type="component" value="Unassembled WGS sequence"/>
</dbReference>
<organism evidence="2 3">
    <name type="scientific">Zoogloea oleivorans</name>
    <dbReference type="NCBI Taxonomy" id="1552750"/>
    <lineage>
        <taxon>Bacteria</taxon>
        <taxon>Pseudomonadati</taxon>
        <taxon>Pseudomonadota</taxon>
        <taxon>Betaproteobacteria</taxon>
        <taxon>Rhodocyclales</taxon>
        <taxon>Zoogloeaceae</taxon>
        <taxon>Zoogloea</taxon>
    </lineage>
</organism>
<feature type="region of interest" description="Disordered" evidence="1">
    <location>
        <begin position="472"/>
        <end position="497"/>
    </location>
</feature>
<evidence type="ECO:0008006" key="4">
    <source>
        <dbReference type="Google" id="ProtNLM"/>
    </source>
</evidence>
<proteinExistence type="predicted"/>
<dbReference type="EMBL" id="SDKK01000043">
    <property type="protein sequence ID" value="TYC51165.1"/>
    <property type="molecule type" value="Genomic_DNA"/>
</dbReference>
<evidence type="ECO:0000313" key="3">
    <source>
        <dbReference type="Proteomes" id="UP000389128"/>
    </source>
</evidence>
<dbReference type="Gene3D" id="3.90.640.10">
    <property type="entry name" value="Actin, Chain A, domain 4"/>
    <property type="match status" value="1"/>
</dbReference>
<gene>
    <name evidence="2" type="ORF">ETQ85_24580</name>
</gene>
<evidence type="ECO:0000313" key="2">
    <source>
        <dbReference type="EMBL" id="TYC51165.1"/>
    </source>
</evidence>
<reference evidence="2 3" key="1">
    <citation type="submission" date="2019-01" db="EMBL/GenBank/DDBJ databases">
        <title>Zoogloea oleivorans genome sequencing and assembly.</title>
        <authorList>
            <person name="Tancsics A."/>
            <person name="Farkas M."/>
            <person name="Kriszt B."/>
            <person name="Maroti G."/>
            <person name="Horvath B."/>
        </authorList>
    </citation>
    <scope>NUCLEOTIDE SEQUENCE [LARGE SCALE GENOMIC DNA]</scope>
    <source>
        <strain evidence="2 3">Buc</strain>
    </source>
</reference>
<name>A0A6C2CD33_9RHOO</name>
<keyword evidence="3" id="KW-1185">Reference proteome</keyword>
<comment type="caution">
    <text evidence="2">The sequence shown here is derived from an EMBL/GenBank/DDBJ whole genome shotgun (WGS) entry which is preliminary data.</text>
</comment>
<evidence type="ECO:0000256" key="1">
    <source>
        <dbReference type="SAM" id="MobiDB-lite"/>
    </source>
</evidence>